<accession>A0ABP1DDS8</accession>
<feature type="region of interest" description="Disordered" evidence="1">
    <location>
        <begin position="190"/>
        <end position="237"/>
    </location>
</feature>
<feature type="compositionally biased region" description="Low complexity" evidence="1">
    <location>
        <begin position="629"/>
        <end position="650"/>
    </location>
</feature>
<feature type="compositionally biased region" description="Basic and acidic residues" evidence="1">
    <location>
        <begin position="453"/>
        <end position="463"/>
    </location>
</feature>
<feature type="region of interest" description="Disordered" evidence="1">
    <location>
        <begin position="257"/>
        <end position="319"/>
    </location>
</feature>
<evidence type="ECO:0000313" key="2">
    <source>
        <dbReference type="EMBL" id="CAL1706011.1"/>
    </source>
</evidence>
<gene>
    <name evidence="2" type="ORF">GFSPODELE1_LOCUS5689</name>
</gene>
<feature type="compositionally biased region" description="Polar residues" evidence="1">
    <location>
        <begin position="72"/>
        <end position="100"/>
    </location>
</feature>
<protein>
    <submittedName>
        <fullName evidence="2">Uncharacterized protein</fullName>
    </submittedName>
</protein>
<feature type="compositionally biased region" description="Low complexity" evidence="1">
    <location>
        <begin position="441"/>
        <end position="450"/>
    </location>
</feature>
<feature type="compositionally biased region" description="Low complexity" evidence="1">
    <location>
        <begin position="147"/>
        <end position="166"/>
    </location>
</feature>
<feature type="region of interest" description="Disordered" evidence="1">
    <location>
        <begin position="343"/>
        <end position="384"/>
    </location>
</feature>
<keyword evidence="3" id="KW-1185">Reference proteome</keyword>
<organism evidence="2 3">
    <name type="scientific">Somion occarium</name>
    <dbReference type="NCBI Taxonomy" id="3059160"/>
    <lineage>
        <taxon>Eukaryota</taxon>
        <taxon>Fungi</taxon>
        <taxon>Dikarya</taxon>
        <taxon>Basidiomycota</taxon>
        <taxon>Agaricomycotina</taxon>
        <taxon>Agaricomycetes</taxon>
        <taxon>Polyporales</taxon>
        <taxon>Cerrenaceae</taxon>
        <taxon>Somion</taxon>
    </lineage>
</organism>
<feature type="compositionally biased region" description="Polar residues" evidence="1">
    <location>
        <begin position="128"/>
        <end position="146"/>
    </location>
</feature>
<feature type="compositionally biased region" description="Polar residues" evidence="1">
    <location>
        <begin position="482"/>
        <end position="495"/>
    </location>
</feature>
<dbReference type="Proteomes" id="UP001497453">
    <property type="component" value="Chromosome 4"/>
</dbReference>
<evidence type="ECO:0000313" key="3">
    <source>
        <dbReference type="Proteomes" id="UP001497453"/>
    </source>
</evidence>
<feature type="compositionally biased region" description="Low complexity" evidence="1">
    <location>
        <begin position="1"/>
        <end position="27"/>
    </location>
</feature>
<feature type="compositionally biased region" description="Low complexity" evidence="1">
    <location>
        <begin position="257"/>
        <end position="273"/>
    </location>
</feature>
<feature type="compositionally biased region" description="Low complexity" evidence="1">
    <location>
        <begin position="412"/>
        <end position="422"/>
    </location>
</feature>
<proteinExistence type="predicted"/>
<reference evidence="3" key="1">
    <citation type="submission" date="2024-04" db="EMBL/GenBank/DDBJ databases">
        <authorList>
            <person name="Shaw F."/>
            <person name="Minotto A."/>
        </authorList>
    </citation>
    <scope>NUCLEOTIDE SEQUENCE [LARGE SCALE GENOMIC DNA]</scope>
</reference>
<feature type="compositionally biased region" description="Basic residues" evidence="1">
    <location>
        <begin position="274"/>
        <end position="289"/>
    </location>
</feature>
<feature type="compositionally biased region" description="Low complexity" evidence="1">
    <location>
        <begin position="343"/>
        <end position="352"/>
    </location>
</feature>
<sequence length="726" mass="78070">MSSTSVSSLSSLSGLPTLAESSRGSFSRSERSRGSFAHTTGKSGGRARNNNCNELREERIRTPVPRRPSNGHAGSSSHVLNNSGTGNAASISRNSYSPRSNLRGYSIQRPASSASSSCCNEALPGSPLRQQTTTFQALRKQQTQVQSALRPSSSSSSPTASLPSTPQRSRPNKSVGHDYAFLKPSTSVASSYTSTDHLSSRLDSPYTGSATPSPSPRLYKTLPHRRTPSGTPPPAFLIRRGLQRAPPTLAMSIQIHSPSPIMPSSRPMSPPSSRQHRNSRARSPSRSRSRPTSPLQPSAQLPSIPNRPPMARPSSRSERMLRDTLRRAEEHDRLQSLAALPSPSLLGASQPAHGFASSSNAKPRRHVRRNTSSSTGTDASLEGSDYFKPELFQYTNEEAQDADEGGWLWRTRSATSASSSSSGNHPHRTLPPSKHHHKHPTSSPSSVNVRNRSHTDPTGDRILDQFPYGTPTSPPPSRSHLQRSPKSVTNVSRSSHTSLEYMQQELAACGCGPNASLTPHEAVLRSRLEGVLKGAQQHQRRAKSRDIERGSGNASGIGSGSGSGASNSMASSRNMSGEGEWFFGSSADSYTTSLPEANADTHRHSHRPSFNLSPVPRTPSSKHRHHSHGIPSSPSSPSKNALSSPHLHVPLTPPPTPPFNARTAAEQCKHMDGYVSFANIEGLGFPEDLDEGDGEEEDSKNHGRWLKWLSLGGRARNASGAEAAPR</sequence>
<feature type="compositionally biased region" description="Gly residues" evidence="1">
    <location>
        <begin position="553"/>
        <end position="563"/>
    </location>
</feature>
<feature type="compositionally biased region" description="Basic residues" evidence="1">
    <location>
        <begin position="425"/>
        <end position="440"/>
    </location>
</feature>
<feature type="region of interest" description="Disordered" evidence="1">
    <location>
        <begin position="532"/>
        <end position="574"/>
    </location>
</feature>
<feature type="region of interest" description="Disordered" evidence="1">
    <location>
        <begin position="593"/>
        <end position="662"/>
    </location>
</feature>
<name>A0ABP1DDS8_9APHY</name>
<evidence type="ECO:0000256" key="1">
    <source>
        <dbReference type="SAM" id="MobiDB-lite"/>
    </source>
</evidence>
<dbReference type="EMBL" id="OZ037947">
    <property type="protein sequence ID" value="CAL1706011.1"/>
    <property type="molecule type" value="Genomic_DNA"/>
</dbReference>
<feature type="region of interest" description="Disordered" evidence="1">
    <location>
        <begin position="1"/>
        <end position="178"/>
    </location>
</feature>
<feature type="region of interest" description="Disordered" evidence="1">
    <location>
        <begin position="412"/>
        <end position="495"/>
    </location>
</feature>
<feature type="compositionally biased region" description="Low complexity" evidence="1">
    <location>
        <begin position="564"/>
        <end position="574"/>
    </location>
</feature>